<dbReference type="InterPro" id="IPR059206">
    <property type="entry name" value="Sll1717-like"/>
</dbReference>
<dbReference type="AlphaFoldDB" id="A0A9D1V413"/>
<reference evidence="1" key="1">
    <citation type="journal article" date="2021" name="PeerJ">
        <title>Extensive microbial diversity within the chicken gut microbiome revealed by metagenomics and culture.</title>
        <authorList>
            <person name="Gilroy R."/>
            <person name="Ravi A."/>
            <person name="Getino M."/>
            <person name="Pursley I."/>
            <person name="Horton D.L."/>
            <person name="Alikhan N.F."/>
            <person name="Baker D."/>
            <person name="Gharbi K."/>
            <person name="Hall N."/>
            <person name="Watson M."/>
            <person name="Adriaenssens E.M."/>
            <person name="Foster-Nyarko E."/>
            <person name="Jarju S."/>
            <person name="Secka A."/>
            <person name="Antonio M."/>
            <person name="Oren A."/>
            <person name="Chaudhuri R.R."/>
            <person name="La Ragione R."/>
            <person name="Hildebrand F."/>
            <person name="Pallen M.J."/>
        </authorList>
    </citation>
    <scope>NUCLEOTIDE SEQUENCE</scope>
    <source>
        <strain evidence="1">2239</strain>
    </source>
</reference>
<gene>
    <name evidence="1" type="ORF">H9865_06200</name>
</gene>
<protein>
    <submittedName>
        <fullName evidence="1">Uncharacterized protein</fullName>
    </submittedName>
</protein>
<sequence>AEVISDFIVNLLTDNKLLENPDIQFIISVWEVPFKRILKTVRTQKHYCPLLSWPTPFLVAALNKRISAFSNNTLQNFRTMFAEDVCEETINEILYLSNGNPRDLWHILDHIFQSQYSIDPNCAKLSSKAVHQGLSDFVVHFNFYEYYPKKPKAKANTMDVYSYIKHLQKLPSETFTKNQLNELAKTGSSTNNYVVGMEAIGLVVNTNEKLSAGVVYQINDPKVVYAIKNRLDISRI</sequence>
<reference evidence="1" key="2">
    <citation type="submission" date="2021-04" db="EMBL/GenBank/DDBJ databases">
        <authorList>
            <person name="Gilroy R."/>
        </authorList>
    </citation>
    <scope>NUCLEOTIDE SEQUENCE</scope>
    <source>
        <strain evidence="1">2239</strain>
    </source>
</reference>
<feature type="non-terminal residue" evidence="1">
    <location>
        <position position="1"/>
    </location>
</feature>
<dbReference type="Proteomes" id="UP000824193">
    <property type="component" value="Unassembled WGS sequence"/>
</dbReference>
<accession>A0A9D1V413</accession>
<organism evidence="1 2">
    <name type="scientific">Candidatus Allofournierella pullicola</name>
    <dbReference type="NCBI Taxonomy" id="2838596"/>
    <lineage>
        <taxon>Bacteria</taxon>
        <taxon>Bacillati</taxon>
        <taxon>Bacillota</taxon>
        <taxon>Clostridia</taxon>
        <taxon>Eubacteriales</taxon>
        <taxon>Oscillospiraceae</taxon>
        <taxon>Allofournierella</taxon>
    </lineage>
</organism>
<comment type="caution">
    <text evidence="1">The sequence shown here is derived from an EMBL/GenBank/DDBJ whole genome shotgun (WGS) entry which is preliminary data.</text>
</comment>
<dbReference type="EMBL" id="DXFW01000019">
    <property type="protein sequence ID" value="HIX05677.1"/>
    <property type="molecule type" value="Genomic_DNA"/>
</dbReference>
<evidence type="ECO:0000313" key="2">
    <source>
        <dbReference type="Proteomes" id="UP000824193"/>
    </source>
</evidence>
<proteinExistence type="predicted"/>
<dbReference type="NCBIfam" id="NF047389">
    <property type="entry name" value="ATPase_Sll1717"/>
    <property type="match status" value="1"/>
</dbReference>
<name>A0A9D1V413_9FIRM</name>
<evidence type="ECO:0000313" key="1">
    <source>
        <dbReference type="EMBL" id="HIX05677.1"/>
    </source>
</evidence>